<sequence>MGCAFVWLLPQSGVGEPERPGVKVDQNQLSKSGKYQPNKPKEESKGKVQKDGETTSQKPVVKSLGGGRYQIGKVILDKKNRSIHIPAQVNMTEGVVEYILVADSGKVHESVLSTAAKPADIHVACLLLGVKELPVAKWPKSYLQVGKANQVTVEVVWKTNGPVKRLPATECVLRTDSQSVDAGGEGGLASGHWLYSGSNVRGGVFAAESEGSVISIIADDAALVNGLRPRNQEDTLYAANAKALPNKNFKVEVVFTLPAQN</sequence>
<dbReference type="EMBL" id="BAABRL010000017">
    <property type="protein sequence ID" value="GAA5497583.1"/>
    <property type="molecule type" value="Genomic_DNA"/>
</dbReference>
<organism evidence="2 3">
    <name type="scientific">Rubritalea halochordaticola</name>
    <dbReference type="NCBI Taxonomy" id="714537"/>
    <lineage>
        <taxon>Bacteria</taxon>
        <taxon>Pseudomonadati</taxon>
        <taxon>Verrucomicrobiota</taxon>
        <taxon>Verrucomicrobiia</taxon>
        <taxon>Verrucomicrobiales</taxon>
        <taxon>Rubritaleaceae</taxon>
        <taxon>Rubritalea</taxon>
    </lineage>
</organism>
<accession>A0ABP9V4I2</accession>
<feature type="compositionally biased region" description="Polar residues" evidence="1">
    <location>
        <begin position="25"/>
        <end position="35"/>
    </location>
</feature>
<keyword evidence="3" id="KW-1185">Reference proteome</keyword>
<evidence type="ECO:0000313" key="3">
    <source>
        <dbReference type="Proteomes" id="UP001424741"/>
    </source>
</evidence>
<dbReference type="Proteomes" id="UP001424741">
    <property type="component" value="Unassembled WGS sequence"/>
</dbReference>
<evidence type="ECO:0000256" key="1">
    <source>
        <dbReference type="SAM" id="MobiDB-lite"/>
    </source>
</evidence>
<reference evidence="2 3" key="1">
    <citation type="submission" date="2024-02" db="EMBL/GenBank/DDBJ databases">
        <title>Rubritalea halochordaticola NBRC 107102.</title>
        <authorList>
            <person name="Ichikawa N."/>
            <person name="Katano-Makiyama Y."/>
            <person name="Hidaka K."/>
        </authorList>
    </citation>
    <scope>NUCLEOTIDE SEQUENCE [LARGE SCALE GENOMIC DNA]</scope>
    <source>
        <strain evidence="2 3">NBRC 107102</strain>
    </source>
</reference>
<comment type="caution">
    <text evidence="2">The sequence shown here is derived from an EMBL/GenBank/DDBJ whole genome shotgun (WGS) entry which is preliminary data.</text>
</comment>
<name>A0ABP9V4I2_9BACT</name>
<dbReference type="NCBIfam" id="NF040466">
    <property type="entry name" value="ydjY_domain"/>
    <property type="match status" value="1"/>
</dbReference>
<protein>
    <submittedName>
        <fullName evidence="2">Uncharacterized protein</fullName>
    </submittedName>
</protein>
<evidence type="ECO:0000313" key="2">
    <source>
        <dbReference type="EMBL" id="GAA5497583.1"/>
    </source>
</evidence>
<proteinExistence type="predicted"/>
<gene>
    <name evidence="2" type="ORF">Rhal01_03779</name>
</gene>
<feature type="compositionally biased region" description="Basic and acidic residues" evidence="1">
    <location>
        <begin position="39"/>
        <end position="53"/>
    </location>
</feature>
<feature type="region of interest" description="Disordered" evidence="1">
    <location>
        <begin position="12"/>
        <end position="59"/>
    </location>
</feature>
<dbReference type="InterPro" id="IPR047750">
    <property type="entry name" value="YdjY-like"/>
</dbReference>